<name>A0A369VYW1_9SPHN</name>
<gene>
    <name evidence="2" type="ORF">DVW87_04885</name>
</gene>
<keyword evidence="3" id="KW-1185">Reference proteome</keyword>
<feature type="transmembrane region" description="Helical" evidence="1">
    <location>
        <begin position="38"/>
        <end position="56"/>
    </location>
</feature>
<sequence>MTRQRLFQLAFWAALIGACVMATLPKPPHTPLDPYGDKVQHMAAFAVLAALSALGYSRTPLMRLAERLSFLAALIELVQSMPVLHRDCDIRDWIADTLAIGATLLLVALARRLRGGATWSRGDAPA</sequence>
<accession>A0A369VYW1</accession>
<evidence type="ECO:0000313" key="2">
    <source>
        <dbReference type="EMBL" id="RDE06999.1"/>
    </source>
</evidence>
<dbReference type="EMBL" id="QQNB01000001">
    <property type="protein sequence ID" value="RDE06999.1"/>
    <property type="molecule type" value="Genomic_DNA"/>
</dbReference>
<dbReference type="Proteomes" id="UP000253918">
    <property type="component" value="Unassembled WGS sequence"/>
</dbReference>
<proteinExistence type="predicted"/>
<dbReference type="OrthoDB" id="7429094at2"/>
<evidence type="ECO:0000313" key="3">
    <source>
        <dbReference type="Proteomes" id="UP000253918"/>
    </source>
</evidence>
<keyword evidence="1" id="KW-0812">Transmembrane</keyword>
<dbReference type="RefSeq" id="WP_114686579.1">
    <property type="nucleotide sequence ID" value="NZ_QQNB01000001.1"/>
</dbReference>
<dbReference type="PROSITE" id="PS51257">
    <property type="entry name" value="PROKAR_LIPOPROTEIN"/>
    <property type="match status" value="1"/>
</dbReference>
<dbReference type="AlphaFoldDB" id="A0A369VYW1"/>
<evidence type="ECO:0000256" key="1">
    <source>
        <dbReference type="SAM" id="Phobius"/>
    </source>
</evidence>
<keyword evidence="1" id="KW-1133">Transmembrane helix</keyword>
<reference evidence="2 3" key="1">
    <citation type="submission" date="2018-07" db="EMBL/GenBank/DDBJ databases">
        <title>a novel species of Sphingomonas isolated from the rhizosphere soil of Araceae plant.</title>
        <authorList>
            <person name="Zhiyong W."/>
            <person name="Qinglan Z."/>
            <person name="Zhiwei F."/>
            <person name="Ding X."/>
            <person name="Gejiao W."/>
            <person name="Shixue Z."/>
        </authorList>
    </citation>
    <scope>NUCLEOTIDE SEQUENCE [LARGE SCALE GENOMIC DNA]</scope>
    <source>
        <strain evidence="2 3">WZY 27</strain>
    </source>
</reference>
<comment type="caution">
    <text evidence="2">The sequence shown here is derived from an EMBL/GenBank/DDBJ whole genome shotgun (WGS) entry which is preliminary data.</text>
</comment>
<evidence type="ECO:0008006" key="4">
    <source>
        <dbReference type="Google" id="ProtNLM"/>
    </source>
</evidence>
<organism evidence="2 3">
    <name type="scientific">Sphingomonas aracearum</name>
    <dbReference type="NCBI Taxonomy" id="2283317"/>
    <lineage>
        <taxon>Bacteria</taxon>
        <taxon>Pseudomonadati</taxon>
        <taxon>Pseudomonadota</taxon>
        <taxon>Alphaproteobacteria</taxon>
        <taxon>Sphingomonadales</taxon>
        <taxon>Sphingomonadaceae</taxon>
        <taxon>Sphingomonas</taxon>
    </lineage>
</organism>
<keyword evidence="1" id="KW-0472">Membrane</keyword>
<protein>
    <recommendedName>
        <fullName evidence="4">VanZ family protein</fullName>
    </recommendedName>
</protein>